<dbReference type="CDD" id="cd00118">
    <property type="entry name" value="LysM"/>
    <property type="match status" value="1"/>
</dbReference>
<dbReference type="KEGG" id="ctak:4412677_00345"/>
<feature type="domain" description="LysM" evidence="1">
    <location>
        <begin position="8"/>
        <end position="38"/>
    </location>
</feature>
<dbReference type="InterPro" id="IPR018392">
    <property type="entry name" value="LysM"/>
</dbReference>
<dbReference type="Pfam" id="PF01476">
    <property type="entry name" value="LysM"/>
    <property type="match status" value="1"/>
</dbReference>
<keyword evidence="3" id="KW-1185">Reference proteome</keyword>
<evidence type="ECO:0000259" key="1">
    <source>
        <dbReference type="Pfam" id="PF01476"/>
    </source>
</evidence>
<name>A0A239WLF6_9FLAO</name>
<organism evidence="2 3">
    <name type="scientific">Chryseobacterium taklimakanense</name>
    <dbReference type="NCBI Taxonomy" id="536441"/>
    <lineage>
        <taxon>Bacteria</taxon>
        <taxon>Pseudomonadati</taxon>
        <taxon>Bacteroidota</taxon>
        <taxon>Flavobacteriia</taxon>
        <taxon>Flavobacteriales</taxon>
        <taxon>Weeksellaceae</taxon>
        <taxon>Chryseobacterium group</taxon>
        <taxon>Chryseobacterium</taxon>
    </lineage>
</organism>
<sequence>MKQGFEIYKVSPNETLEKIADKFDMNADQLRSFHNLYCNEAGLLWFNSFVGIEKILVPKNFKSAAERKKEHEKYFPRNLLFDGFYHETYQVREVFEDYGNKRLEIEYQLELKIQKEEEDRVVYVHTENHRKNLQPADDKISSISIACMEAINPVGFLLDKEGKLKQLAHPDLYFKRFSEKRKDIEDFHTGEIAVLLFDKFQENLKDEHYIFEKFSSTLLFQSLFFGMNWFHKNNTWLEKKILNINSFPVEIKFQAVYEHEESEFAKTKISGTVAEQLDMLYFLVGKRRSEEIQNPVKANYNVTYLTDKLQKTLNSVEANITFFVDDRQYSSHTLHISSEIN</sequence>
<gene>
    <name evidence="2" type="ORF">SAMEA4412677_00345</name>
</gene>
<reference evidence="2 3" key="1">
    <citation type="submission" date="2017-06" db="EMBL/GenBank/DDBJ databases">
        <authorList>
            <consortium name="Pathogen Informatics"/>
        </authorList>
    </citation>
    <scope>NUCLEOTIDE SEQUENCE [LARGE SCALE GENOMIC DNA]</scope>
    <source>
        <strain evidence="2 3">NCTC13490</strain>
    </source>
</reference>
<dbReference type="EMBL" id="LT906465">
    <property type="protein sequence ID" value="SNV34708.1"/>
    <property type="molecule type" value="Genomic_DNA"/>
</dbReference>
<protein>
    <recommendedName>
        <fullName evidence="1">LysM domain-containing protein</fullName>
    </recommendedName>
</protein>
<evidence type="ECO:0000313" key="3">
    <source>
        <dbReference type="Proteomes" id="UP000215196"/>
    </source>
</evidence>
<proteinExistence type="predicted"/>
<accession>A0A239WLF6</accession>
<dbReference type="Proteomes" id="UP000215196">
    <property type="component" value="Chromosome 1"/>
</dbReference>
<evidence type="ECO:0000313" key="2">
    <source>
        <dbReference type="EMBL" id="SNV34708.1"/>
    </source>
</evidence>
<dbReference type="AlphaFoldDB" id="A0A239WLF6"/>
<dbReference type="RefSeq" id="WP_095069808.1">
    <property type="nucleotide sequence ID" value="NZ_LT906465.1"/>
</dbReference>